<name>A0ABT1W3U3_9PROT</name>
<evidence type="ECO:0000313" key="2">
    <source>
        <dbReference type="EMBL" id="MCQ8277556.1"/>
    </source>
</evidence>
<organism evidence="2 3">
    <name type="scientific">Endosaccharibacter trunci</name>
    <dbReference type="NCBI Taxonomy" id="2812733"/>
    <lineage>
        <taxon>Bacteria</taxon>
        <taxon>Pseudomonadati</taxon>
        <taxon>Pseudomonadota</taxon>
        <taxon>Alphaproteobacteria</taxon>
        <taxon>Acetobacterales</taxon>
        <taxon>Acetobacteraceae</taxon>
        <taxon>Endosaccharibacter</taxon>
    </lineage>
</organism>
<dbReference type="EMBL" id="JAMSKV010000002">
    <property type="protein sequence ID" value="MCQ8277556.1"/>
    <property type="molecule type" value="Genomic_DNA"/>
</dbReference>
<evidence type="ECO:0000313" key="3">
    <source>
        <dbReference type="Proteomes" id="UP001524587"/>
    </source>
</evidence>
<reference evidence="2 3" key="1">
    <citation type="submission" date="2022-06" db="EMBL/GenBank/DDBJ databases">
        <title>Endosaccharibacter gen. nov., sp. nov., endophytic bacteria isolated from sugarcane.</title>
        <authorList>
            <person name="Pitiwittayakul N."/>
            <person name="Yukphan P."/>
            <person name="Charoenyingcharoen P."/>
            <person name="Tanasupawat S."/>
        </authorList>
    </citation>
    <scope>NUCLEOTIDE SEQUENCE [LARGE SCALE GENOMIC DNA]</scope>
    <source>
        <strain evidence="2 3">KSS8</strain>
    </source>
</reference>
<comment type="caution">
    <text evidence="2">The sequence shown here is derived from an EMBL/GenBank/DDBJ whole genome shotgun (WGS) entry which is preliminary data.</text>
</comment>
<keyword evidence="3" id="KW-1185">Reference proteome</keyword>
<accession>A0ABT1W3U3</accession>
<protein>
    <recommendedName>
        <fullName evidence="4">Lipoprotein</fullName>
    </recommendedName>
</protein>
<dbReference type="Proteomes" id="UP001524587">
    <property type="component" value="Unassembled WGS sequence"/>
</dbReference>
<feature type="chain" id="PRO_5046546550" description="Lipoprotein" evidence="1">
    <location>
        <begin position="24"/>
        <end position="184"/>
    </location>
</feature>
<evidence type="ECO:0008006" key="4">
    <source>
        <dbReference type="Google" id="ProtNLM"/>
    </source>
</evidence>
<dbReference type="RefSeq" id="WP_422862999.1">
    <property type="nucleotide sequence ID" value="NZ_JAMSKV010000002.1"/>
</dbReference>
<evidence type="ECO:0000256" key="1">
    <source>
        <dbReference type="SAM" id="SignalP"/>
    </source>
</evidence>
<keyword evidence="1" id="KW-0732">Signal</keyword>
<proteinExistence type="predicted"/>
<feature type="signal peptide" evidence="1">
    <location>
        <begin position="1"/>
        <end position="23"/>
    </location>
</feature>
<gene>
    <name evidence="2" type="ORF">NFI95_03715</name>
</gene>
<sequence length="184" mass="19273">MTRRLLGPLALSCMLLAATAGEAATHHRHRHQAAVSANPVILTQQPGTALDTAARQLNAEDLASARKRNENPIVLIGSAPLSANHGDAALFVQLQSASLCGSAGCSTSVYLRHDGNWSKVLDSVSGPIKVLGTTSGGMHDLLVGDKDRWTWFGGAYHDTLPAAPIGNLKKSVERHQAAKQADGG</sequence>